<sequence>MLFNFASRTFASIALTLLFAAGLSACSGLQRSTGSLPQASVLDALPVIKLGQPKPAQGDYIVYLPASEPVTAIAKVQGTLFEKTDSKELQVRLKQDMYLYKNWVSADKRHWVKDTDAVTGNVHVMLPSYDHPQAGEVLIELNARN</sequence>
<evidence type="ECO:0000256" key="1">
    <source>
        <dbReference type="SAM" id="SignalP"/>
    </source>
</evidence>
<organism evidence="2">
    <name type="scientific">Polaromonas hydrogenivorans</name>
    <dbReference type="NCBI Taxonomy" id="335476"/>
    <lineage>
        <taxon>Bacteria</taxon>
        <taxon>Pseudomonadati</taxon>
        <taxon>Pseudomonadota</taxon>
        <taxon>Betaproteobacteria</taxon>
        <taxon>Burkholderiales</taxon>
        <taxon>Comamonadaceae</taxon>
        <taxon>Polaromonas</taxon>
    </lineage>
</organism>
<dbReference type="RefSeq" id="WP_349281334.1">
    <property type="nucleotide sequence ID" value="NZ_CBCSCU010000002.1"/>
</dbReference>
<feature type="chain" id="PRO_5043952622" description="Lipoprotein" evidence="1">
    <location>
        <begin position="21"/>
        <end position="145"/>
    </location>
</feature>
<reference evidence="2" key="1">
    <citation type="submission" date="2024-05" db="EMBL/GenBank/DDBJ databases">
        <authorList>
            <person name="Bunk B."/>
            <person name="Swiderski J."/>
            <person name="Sproer C."/>
            <person name="Thiel V."/>
        </authorList>
    </citation>
    <scope>NUCLEOTIDE SEQUENCE</scope>
    <source>
        <strain evidence="2">DSM 17735</strain>
    </source>
</reference>
<evidence type="ECO:0000313" key="2">
    <source>
        <dbReference type="EMBL" id="XBP72004.1"/>
    </source>
</evidence>
<protein>
    <recommendedName>
        <fullName evidence="3">Lipoprotein</fullName>
    </recommendedName>
</protein>
<proteinExistence type="predicted"/>
<dbReference type="EMBL" id="CP157675">
    <property type="protein sequence ID" value="XBP72004.1"/>
    <property type="molecule type" value="Genomic_DNA"/>
</dbReference>
<accession>A0AAU7LWI2</accession>
<dbReference type="AlphaFoldDB" id="A0AAU7LWI2"/>
<name>A0AAU7LWI2_9BURK</name>
<feature type="signal peptide" evidence="1">
    <location>
        <begin position="1"/>
        <end position="20"/>
    </location>
</feature>
<gene>
    <name evidence="2" type="ORF">ABLV49_09480</name>
</gene>
<evidence type="ECO:0008006" key="3">
    <source>
        <dbReference type="Google" id="ProtNLM"/>
    </source>
</evidence>
<keyword evidence="1" id="KW-0732">Signal</keyword>